<gene>
    <name evidence="1" type="ORF">OTU49_014740</name>
</gene>
<evidence type="ECO:0000313" key="1">
    <source>
        <dbReference type="EMBL" id="KAK8718457.1"/>
    </source>
</evidence>
<organism evidence="1 2">
    <name type="scientific">Cherax quadricarinatus</name>
    <name type="common">Australian red claw crayfish</name>
    <dbReference type="NCBI Taxonomy" id="27406"/>
    <lineage>
        <taxon>Eukaryota</taxon>
        <taxon>Metazoa</taxon>
        <taxon>Ecdysozoa</taxon>
        <taxon>Arthropoda</taxon>
        <taxon>Crustacea</taxon>
        <taxon>Multicrustacea</taxon>
        <taxon>Malacostraca</taxon>
        <taxon>Eumalacostraca</taxon>
        <taxon>Eucarida</taxon>
        <taxon>Decapoda</taxon>
        <taxon>Pleocyemata</taxon>
        <taxon>Astacidea</taxon>
        <taxon>Parastacoidea</taxon>
        <taxon>Parastacidae</taxon>
        <taxon>Cherax</taxon>
    </lineage>
</organism>
<dbReference type="AlphaFoldDB" id="A0AAW0VND0"/>
<feature type="non-terminal residue" evidence="1">
    <location>
        <position position="1"/>
    </location>
</feature>
<accession>A0AAW0VND0</accession>
<feature type="non-terminal residue" evidence="1">
    <location>
        <position position="158"/>
    </location>
</feature>
<dbReference type="Proteomes" id="UP001445076">
    <property type="component" value="Unassembled WGS sequence"/>
</dbReference>
<evidence type="ECO:0000313" key="2">
    <source>
        <dbReference type="Proteomes" id="UP001445076"/>
    </source>
</evidence>
<name>A0AAW0VND0_CHEQU</name>
<comment type="caution">
    <text evidence="1">The sequence shown here is derived from an EMBL/GenBank/DDBJ whole genome shotgun (WGS) entry which is preliminary data.</text>
</comment>
<proteinExistence type="predicted"/>
<keyword evidence="2" id="KW-1185">Reference proteome</keyword>
<protein>
    <submittedName>
        <fullName evidence="1">Uncharacterized protein</fullName>
    </submittedName>
</protein>
<reference evidence="1 2" key="1">
    <citation type="journal article" date="2024" name="BMC Genomics">
        <title>Genome assembly of redclaw crayfish (Cherax quadricarinatus) provides insights into its immune adaptation and hypoxia tolerance.</title>
        <authorList>
            <person name="Liu Z."/>
            <person name="Zheng J."/>
            <person name="Li H."/>
            <person name="Fang K."/>
            <person name="Wang S."/>
            <person name="He J."/>
            <person name="Zhou D."/>
            <person name="Weng S."/>
            <person name="Chi M."/>
            <person name="Gu Z."/>
            <person name="He J."/>
            <person name="Li F."/>
            <person name="Wang M."/>
        </authorList>
    </citation>
    <scope>NUCLEOTIDE SEQUENCE [LARGE SCALE GENOMIC DNA]</scope>
    <source>
        <strain evidence="1">ZL_2023a</strain>
    </source>
</reference>
<dbReference type="EMBL" id="JARKIK010006701">
    <property type="protein sequence ID" value="KAK8718457.1"/>
    <property type="molecule type" value="Genomic_DNA"/>
</dbReference>
<sequence>VEFLWQMVLQMLDLLSSRRNIEGVGDRTGKESGVGSKVLDQSLEFHCVDNIGQGRNIDLKEDEEEEEELEDLKRKGFKFLPATPLHLVEKDGEKSEHRVSLLMKNGEMFGAKDDFRINRSYLTPMGMLCMEVPSEILRDTALRLLNSPVLIEETEAAP</sequence>